<feature type="transmembrane region" description="Helical" evidence="5">
    <location>
        <begin position="174"/>
        <end position="195"/>
    </location>
</feature>
<dbReference type="EMBL" id="CZVW01000036">
    <property type="protein sequence ID" value="CUT05289.1"/>
    <property type="molecule type" value="Genomic_DNA"/>
</dbReference>
<keyword evidence="5" id="KW-1003">Cell membrane</keyword>
<dbReference type="InterPro" id="IPR051598">
    <property type="entry name" value="TSUP/Inactive_protease-like"/>
</dbReference>
<feature type="transmembrane region" description="Helical" evidence="5">
    <location>
        <begin position="228"/>
        <end position="246"/>
    </location>
</feature>
<name>A0A0P1P274_9BACT</name>
<keyword evidence="4 5" id="KW-0472">Membrane</keyword>
<keyword evidence="7" id="KW-1185">Reference proteome</keyword>
<dbReference type="PANTHER" id="PTHR43701">
    <property type="entry name" value="MEMBRANE TRANSPORTER PROTEIN MJ0441-RELATED"/>
    <property type="match status" value="1"/>
</dbReference>
<dbReference type="Pfam" id="PF01925">
    <property type="entry name" value="TauE"/>
    <property type="match status" value="1"/>
</dbReference>
<accession>A0A0P1P274</accession>
<evidence type="ECO:0000256" key="2">
    <source>
        <dbReference type="ARBA" id="ARBA00022692"/>
    </source>
</evidence>
<gene>
    <name evidence="6" type="ORF">JGI23_01928</name>
</gene>
<dbReference type="RefSeq" id="WP_092351139.1">
    <property type="nucleotide sequence ID" value="NZ_CZVW01000036.1"/>
</dbReference>
<evidence type="ECO:0000256" key="3">
    <source>
        <dbReference type="ARBA" id="ARBA00022989"/>
    </source>
</evidence>
<feature type="transmembrane region" description="Helical" evidence="5">
    <location>
        <begin position="137"/>
        <end position="162"/>
    </location>
</feature>
<evidence type="ECO:0000256" key="5">
    <source>
        <dbReference type="RuleBase" id="RU363041"/>
    </source>
</evidence>
<dbReference type="PANTHER" id="PTHR43701:SF2">
    <property type="entry name" value="MEMBRANE TRANSPORTER PROTEIN YJNA-RELATED"/>
    <property type="match status" value="1"/>
</dbReference>
<sequence>MLIFKEILSGVIIGILSGFFGLGGSSIATPILRTFADVKPLFALATPLLTVIPSSISASLVYYKKRLINFKIAKLSIISGLPFVIFGAYITKFFSWKFLMIATAIFVFVVGFTFMFRRKMLMDKSYQEIESVKLWAIMLLSLIGFFSGFLANGGGIMLVPLYVWAFKMNIKTAFGTSLFVVSFFAIPGALTHFILGHIDLKLFLILSLTAIPFANLSARVAVKLKNDLLESAYGVFLTLFAFYFFIREI</sequence>
<dbReference type="OrthoDB" id="9796631at2"/>
<keyword evidence="2 5" id="KW-0812">Transmembrane</keyword>
<keyword evidence="3 5" id="KW-1133">Transmembrane helix</keyword>
<comment type="subcellular location">
    <subcellularLocation>
        <location evidence="5">Cell membrane</location>
        <topology evidence="5">Multi-pass membrane protein</topology>
    </subcellularLocation>
    <subcellularLocation>
        <location evidence="1">Membrane</location>
        <topology evidence="1">Multi-pass membrane protein</topology>
    </subcellularLocation>
</comment>
<evidence type="ECO:0000256" key="1">
    <source>
        <dbReference type="ARBA" id="ARBA00004141"/>
    </source>
</evidence>
<comment type="similarity">
    <text evidence="5">Belongs to the 4-toluene sulfonate uptake permease (TSUP) (TC 2.A.102) family.</text>
</comment>
<evidence type="ECO:0000313" key="6">
    <source>
        <dbReference type="EMBL" id="CUT05289.1"/>
    </source>
</evidence>
<protein>
    <recommendedName>
        <fullName evidence="5">Probable membrane transporter protein</fullName>
    </recommendedName>
</protein>
<dbReference type="GO" id="GO:0005886">
    <property type="term" value="C:plasma membrane"/>
    <property type="evidence" value="ECO:0007669"/>
    <property type="project" value="UniProtKB-SubCell"/>
</dbReference>
<dbReference type="InterPro" id="IPR002781">
    <property type="entry name" value="TM_pro_TauE-like"/>
</dbReference>
<evidence type="ECO:0000256" key="4">
    <source>
        <dbReference type="ARBA" id="ARBA00023136"/>
    </source>
</evidence>
<proteinExistence type="inferred from homology"/>
<dbReference type="Proteomes" id="UP000199197">
    <property type="component" value="Unassembled WGS sequence"/>
</dbReference>
<feature type="transmembrane region" description="Helical" evidence="5">
    <location>
        <begin position="72"/>
        <end position="90"/>
    </location>
</feature>
<dbReference type="AlphaFoldDB" id="A0A0P1P274"/>
<organism evidence="6 7">
    <name type="scientific">Candidatus Chryseopegocella kryptomonas</name>
    <dbReference type="NCBI Taxonomy" id="1633643"/>
    <lineage>
        <taxon>Bacteria</taxon>
        <taxon>Pseudomonadati</taxon>
        <taxon>Candidatus Kryptoniota</taxon>
        <taxon>Candidatus Chryseopegocella</taxon>
    </lineage>
</organism>
<feature type="transmembrane region" description="Helical" evidence="5">
    <location>
        <begin position="202"/>
        <end position="222"/>
    </location>
</feature>
<reference evidence="7" key="1">
    <citation type="submission" date="2015-11" db="EMBL/GenBank/DDBJ databases">
        <authorList>
            <person name="Varghese N."/>
        </authorList>
    </citation>
    <scope>NUCLEOTIDE SEQUENCE [LARGE SCALE GENOMIC DNA]</scope>
    <source>
        <strain evidence="7">JGI-23</strain>
    </source>
</reference>
<feature type="transmembrane region" description="Helical" evidence="5">
    <location>
        <begin position="41"/>
        <end position="63"/>
    </location>
</feature>
<feature type="transmembrane region" description="Helical" evidence="5">
    <location>
        <begin position="7"/>
        <end position="29"/>
    </location>
</feature>
<feature type="transmembrane region" description="Helical" evidence="5">
    <location>
        <begin position="96"/>
        <end position="116"/>
    </location>
</feature>
<evidence type="ECO:0000313" key="7">
    <source>
        <dbReference type="Proteomes" id="UP000199197"/>
    </source>
</evidence>